<evidence type="ECO:0000256" key="5">
    <source>
        <dbReference type="ARBA" id="ARBA00022741"/>
    </source>
</evidence>
<dbReference type="PANTHER" id="PTHR22749:SF6">
    <property type="entry name" value="RIBOFLAVIN KINASE"/>
    <property type="match status" value="1"/>
</dbReference>
<dbReference type="GO" id="GO:0008531">
    <property type="term" value="F:riboflavin kinase activity"/>
    <property type="evidence" value="ECO:0007669"/>
    <property type="project" value="UniProtKB-EC"/>
</dbReference>
<evidence type="ECO:0000259" key="8">
    <source>
        <dbReference type="SMART" id="SM00904"/>
    </source>
</evidence>
<dbReference type="Proteomes" id="UP001596524">
    <property type="component" value="Unassembled WGS sequence"/>
</dbReference>
<comment type="caution">
    <text evidence="9">The sequence shown here is derived from an EMBL/GenBank/DDBJ whole genome shotgun (WGS) entry which is preliminary data.</text>
</comment>
<keyword evidence="9" id="KW-0418">Kinase</keyword>
<gene>
    <name evidence="9" type="ORF">ACFQO6_03300</name>
</gene>
<dbReference type="SMART" id="SM00904">
    <property type="entry name" value="Flavokinase"/>
    <property type="match status" value="1"/>
</dbReference>
<protein>
    <recommendedName>
        <fullName evidence="1">riboflavin kinase</fullName>
        <ecNumber evidence="1">2.7.1.26</ecNumber>
    </recommendedName>
</protein>
<dbReference type="Gene3D" id="2.40.30.30">
    <property type="entry name" value="Riboflavin kinase-like"/>
    <property type="match status" value="1"/>
</dbReference>
<organism evidence="9 10">
    <name type="scientific">Nocardioides astragali</name>
    <dbReference type="NCBI Taxonomy" id="1776736"/>
    <lineage>
        <taxon>Bacteria</taxon>
        <taxon>Bacillati</taxon>
        <taxon>Actinomycetota</taxon>
        <taxon>Actinomycetes</taxon>
        <taxon>Propionibacteriales</taxon>
        <taxon>Nocardioidaceae</taxon>
        <taxon>Nocardioides</taxon>
    </lineage>
</organism>
<evidence type="ECO:0000313" key="9">
    <source>
        <dbReference type="EMBL" id="MFC7359283.1"/>
    </source>
</evidence>
<dbReference type="InterPro" id="IPR023465">
    <property type="entry name" value="Riboflavin_kinase_dom_sf"/>
</dbReference>
<dbReference type="InterPro" id="IPR015865">
    <property type="entry name" value="Riboflavin_kinase_bac/euk"/>
</dbReference>
<evidence type="ECO:0000256" key="1">
    <source>
        <dbReference type="ARBA" id="ARBA00012105"/>
    </source>
</evidence>
<accession>A0ABW2MX73</accession>
<keyword evidence="2" id="KW-0285">Flavoprotein</keyword>
<reference evidence="10" key="1">
    <citation type="journal article" date="2019" name="Int. J. Syst. Evol. Microbiol.">
        <title>The Global Catalogue of Microorganisms (GCM) 10K type strain sequencing project: providing services to taxonomists for standard genome sequencing and annotation.</title>
        <authorList>
            <consortium name="The Broad Institute Genomics Platform"/>
            <consortium name="The Broad Institute Genome Sequencing Center for Infectious Disease"/>
            <person name="Wu L."/>
            <person name="Ma J."/>
        </authorList>
    </citation>
    <scope>NUCLEOTIDE SEQUENCE [LARGE SCALE GENOMIC DNA]</scope>
    <source>
        <strain evidence="10">FCH27</strain>
    </source>
</reference>
<dbReference type="EC" id="2.7.1.26" evidence="1"/>
<feature type="domain" description="Riboflavin kinase" evidence="8">
    <location>
        <begin position="7"/>
        <end position="129"/>
    </location>
</feature>
<evidence type="ECO:0000256" key="7">
    <source>
        <dbReference type="ARBA" id="ARBA00047880"/>
    </source>
</evidence>
<dbReference type="PANTHER" id="PTHR22749">
    <property type="entry name" value="RIBOFLAVIN KINASE/FMN ADENYLYLTRANSFERASE"/>
    <property type="match status" value="1"/>
</dbReference>
<dbReference type="RefSeq" id="WP_255892759.1">
    <property type="nucleotide sequence ID" value="NZ_JAFMZM010000007.1"/>
</dbReference>
<proteinExistence type="predicted"/>
<dbReference type="SUPFAM" id="SSF82114">
    <property type="entry name" value="Riboflavin kinase-like"/>
    <property type="match status" value="1"/>
</dbReference>
<name>A0ABW2MX73_9ACTN</name>
<keyword evidence="3" id="KW-0288">FMN</keyword>
<dbReference type="EMBL" id="JBHTCH010000002">
    <property type="protein sequence ID" value="MFC7359283.1"/>
    <property type="molecule type" value="Genomic_DNA"/>
</dbReference>
<evidence type="ECO:0000256" key="2">
    <source>
        <dbReference type="ARBA" id="ARBA00022630"/>
    </source>
</evidence>
<dbReference type="InterPro" id="IPR023468">
    <property type="entry name" value="Riboflavin_kinase"/>
</dbReference>
<evidence type="ECO:0000256" key="4">
    <source>
        <dbReference type="ARBA" id="ARBA00022679"/>
    </source>
</evidence>
<evidence type="ECO:0000313" key="10">
    <source>
        <dbReference type="Proteomes" id="UP001596524"/>
    </source>
</evidence>
<keyword evidence="5" id="KW-0547">Nucleotide-binding</keyword>
<evidence type="ECO:0000256" key="6">
    <source>
        <dbReference type="ARBA" id="ARBA00022840"/>
    </source>
</evidence>
<sequence>MSTELAAMFTGVVVTGHGRGRTLGFPTANIELFDATAMPPDGVYSCWIRRPPDTGFLGATVSVGDNPTFDDVDGKQVEAYIHDVDERLYGCIVEVHLAMHLRPMLKFPTLAELIRQTAADVQRSRTVLARSRPPDVD</sequence>
<keyword evidence="6" id="KW-0067">ATP-binding</keyword>
<evidence type="ECO:0000256" key="3">
    <source>
        <dbReference type="ARBA" id="ARBA00022643"/>
    </source>
</evidence>
<dbReference type="Pfam" id="PF01687">
    <property type="entry name" value="Flavokinase"/>
    <property type="match status" value="1"/>
</dbReference>
<keyword evidence="4 9" id="KW-0808">Transferase</keyword>
<keyword evidence="10" id="KW-1185">Reference proteome</keyword>
<comment type="catalytic activity">
    <reaction evidence="7">
        <text>riboflavin + ATP = FMN + ADP + H(+)</text>
        <dbReference type="Rhea" id="RHEA:14357"/>
        <dbReference type="ChEBI" id="CHEBI:15378"/>
        <dbReference type="ChEBI" id="CHEBI:30616"/>
        <dbReference type="ChEBI" id="CHEBI:57986"/>
        <dbReference type="ChEBI" id="CHEBI:58210"/>
        <dbReference type="ChEBI" id="CHEBI:456216"/>
        <dbReference type="EC" id="2.7.1.26"/>
    </reaction>
</comment>